<evidence type="ECO:0008006" key="6">
    <source>
        <dbReference type="Google" id="ProtNLM"/>
    </source>
</evidence>
<comment type="caution">
    <text evidence="4">The sequence shown here is derived from an EMBL/GenBank/DDBJ whole genome shotgun (WGS) entry which is preliminary data.</text>
</comment>
<organism evidence="4 5">
    <name type="scientific">Letharia lupina</name>
    <dbReference type="NCBI Taxonomy" id="560253"/>
    <lineage>
        <taxon>Eukaryota</taxon>
        <taxon>Fungi</taxon>
        <taxon>Dikarya</taxon>
        <taxon>Ascomycota</taxon>
        <taxon>Pezizomycotina</taxon>
        <taxon>Lecanoromycetes</taxon>
        <taxon>OSLEUM clade</taxon>
        <taxon>Lecanoromycetidae</taxon>
        <taxon>Lecanorales</taxon>
        <taxon>Lecanorineae</taxon>
        <taxon>Parmeliaceae</taxon>
        <taxon>Letharia</taxon>
    </lineage>
</organism>
<accession>A0A8H6CPX5</accession>
<dbReference type="PANTHER" id="PTHR10039">
    <property type="entry name" value="AMELOGENIN"/>
    <property type="match status" value="1"/>
</dbReference>
<dbReference type="Pfam" id="PF24883">
    <property type="entry name" value="NPHP3_N"/>
    <property type="match status" value="1"/>
</dbReference>
<feature type="domain" description="DUF7791" evidence="3">
    <location>
        <begin position="535"/>
        <end position="673"/>
    </location>
</feature>
<evidence type="ECO:0000259" key="2">
    <source>
        <dbReference type="Pfam" id="PF24883"/>
    </source>
</evidence>
<dbReference type="EMBL" id="JACCJB010000005">
    <property type="protein sequence ID" value="KAF6227440.1"/>
    <property type="molecule type" value="Genomic_DNA"/>
</dbReference>
<keyword evidence="5" id="KW-1185">Reference proteome</keyword>
<proteinExistence type="predicted"/>
<dbReference type="PANTHER" id="PTHR10039:SF5">
    <property type="entry name" value="NACHT DOMAIN-CONTAINING PROTEIN"/>
    <property type="match status" value="1"/>
</dbReference>
<dbReference type="InterPro" id="IPR056693">
    <property type="entry name" value="DUF7791"/>
</dbReference>
<reference evidence="4 5" key="1">
    <citation type="journal article" date="2020" name="Genomics">
        <title>Complete, high-quality genomes from long-read metagenomic sequencing of two wolf lichen thalli reveals enigmatic genome architecture.</title>
        <authorList>
            <person name="McKenzie S.K."/>
            <person name="Walston R.F."/>
            <person name="Allen J.L."/>
        </authorList>
    </citation>
    <scope>NUCLEOTIDE SEQUENCE [LARGE SCALE GENOMIC DNA]</scope>
    <source>
        <strain evidence="4">WasteWater1</strain>
    </source>
</reference>
<evidence type="ECO:0000313" key="4">
    <source>
        <dbReference type="EMBL" id="KAF6227440.1"/>
    </source>
</evidence>
<dbReference type="Pfam" id="PF25053">
    <property type="entry name" value="DUF7791"/>
    <property type="match status" value="1"/>
</dbReference>
<dbReference type="RefSeq" id="XP_037155748.1">
    <property type="nucleotide sequence ID" value="XM_037299747.1"/>
</dbReference>
<protein>
    <recommendedName>
        <fullName evidence="6">NACHT domain-containing protein</fullName>
    </recommendedName>
</protein>
<dbReference type="SUPFAM" id="SSF52540">
    <property type="entry name" value="P-loop containing nucleoside triphosphate hydrolases"/>
    <property type="match status" value="1"/>
</dbReference>
<dbReference type="Gene3D" id="3.40.50.300">
    <property type="entry name" value="P-loop containing nucleotide triphosphate hydrolases"/>
    <property type="match status" value="1"/>
</dbReference>
<dbReference type="InterPro" id="IPR027417">
    <property type="entry name" value="P-loop_NTPase"/>
</dbReference>
<dbReference type="GeneID" id="59337279"/>
<dbReference type="Proteomes" id="UP000593566">
    <property type="component" value="Unassembled WGS sequence"/>
</dbReference>
<sequence>MLDPLTALSIASSVIQIVDFGCKLVSQSQEIYYSANGATKDNVTSGEITKDINLLYKDLTSKDQNFQMLDDDDRALGKLVGACLREVEALMNLLAELEVPPDATQWKSFKNAIKSARKKGKVKDIETRLLKIQKQIDSRLQVMMTNQQSELSKRMNHISKEHTLMQIESVHHMEQLKADIRRYAARQADDSNRAQILIQKLGDLAEEGHRVANEEKILKSLEFTEWKRRFNDVHKAHTQTFDWMLEDSKDPAIPPTGFKEWLQGKNGIYWISGKAGSGKSTLMKFLAENPRVSHYLQDWAGLSAKPVLISWFFWAVGSAMQKSKEGLFQSLLFQILRRCPNLIPIVCESRWQEDSAYGEESDPWTLEELDAAFVIISNQPTPGILFCMFIDGLDEYDGRPTEIIDRLQLLAKAENIKMCLASRPWTPFRIAFAEGNCDGSLLLERHTKHDIERFVRDILEKDKRFTQAERIDKKYGLFVHEVIERALGVFLWVFLVVNQLLKGLGERNKLEDLQAKLDTMPKDLESYFKQIFDGIDTAHRTESAKVFLLTTHAVQPLSVACYRYLEKEHREPGYALEALIEPMSPEQLTLVHEDVRDRINFLCKDLLEVNETLTDQRLDYQVDFLHRTVSDFLMEKDMYQDLVQRATDNDTAKWDPHQALCYVELARAKSLPLKHGIQNRLNVVFSLVDTLMFYAHEVEIEQKAPQTKLLEQLDRVISDYADNGMVYHWTNARDPPRGLYFDEYNYNSFLALAVQSRLGLYVKEKLDSKPNLLRAKSGRPFLDYALRPNIVTPTRLPQLVEFIDFDMVRLLLDKGANPNEKVSIYGNITVWALFLLSCYEKKDIKSSQAKETWFKAAELMIRKGADRKLKLETTRREKMANHLEAETAALVKTAKYRRVVTRGGIIEVDVPVELTAVSILREIFGDGKIAEIEAIVPETSSWSVWNLIPWT</sequence>
<feature type="domain" description="Nephrocystin 3-like N-terminal" evidence="2">
    <location>
        <begin position="257"/>
        <end position="423"/>
    </location>
</feature>
<gene>
    <name evidence="4" type="ORF">HO133_008884</name>
</gene>
<name>A0A8H6CPX5_9LECA</name>
<dbReference type="AlphaFoldDB" id="A0A8H6CPX5"/>
<evidence type="ECO:0000313" key="5">
    <source>
        <dbReference type="Proteomes" id="UP000593566"/>
    </source>
</evidence>
<evidence type="ECO:0000259" key="3">
    <source>
        <dbReference type="Pfam" id="PF25053"/>
    </source>
</evidence>
<keyword evidence="1" id="KW-0677">Repeat</keyword>
<evidence type="ECO:0000256" key="1">
    <source>
        <dbReference type="ARBA" id="ARBA00022737"/>
    </source>
</evidence>
<dbReference type="InterPro" id="IPR056884">
    <property type="entry name" value="NPHP3-like_N"/>
</dbReference>